<dbReference type="Proteomes" id="UP000836402">
    <property type="component" value="Unassembled WGS sequence"/>
</dbReference>
<comment type="caution">
    <text evidence="4">The sequence shown here is derived from an EMBL/GenBank/DDBJ whole genome shotgun (WGS) entry which is preliminary data.</text>
</comment>
<dbReference type="CDD" id="cd05271">
    <property type="entry name" value="NDUFA9_like_SDR_a"/>
    <property type="match status" value="1"/>
</dbReference>
<dbReference type="InterPro" id="IPR036291">
    <property type="entry name" value="NAD(P)-bd_dom_sf"/>
</dbReference>
<gene>
    <name evidence="4" type="ORF">A4X03_0g5158</name>
    <name evidence="3" type="ORF">JKIAZH3_G1112</name>
</gene>
<dbReference type="AlphaFoldDB" id="A0A177U8H1"/>
<dbReference type="InterPro" id="IPR051207">
    <property type="entry name" value="ComplexI_NDUFA9_subunit"/>
</dbReference>
<evidence type="ECO:0000313" key="6">
    <source>
        <dbReference type="Proteomes" id="UP000836402"/>
    </source>
</evidence>
<evidence type="ECO:0000259" key="2">
    <source>
        <dbReference type="Pfam" id="PF01370"/>
    </source>
</evidence>
<evidence type="ECO:0000313" key="5">
    <source>
        <dbReference type="Proteomes" id="UP000077671"/>
    </source>
</evidence>
<feature type="chain" id="PRO_5044550153" description="NAD-dependent epimerase/dehydratase domain-containing protein" evidence="1">
    <location>
        <begin position="25"/>
        <end position="406"/>
    </location>
</feature>
<protein>
    <recommendedName>
        <fullName evidence="2">NAD-dependent epimerase/dehydratase domain-containing protein</fullName>
    </recommendedName>
</protein>
<proteinExistence type="predicted"/>
<dbReference type="SUPFAM" id="SSF51735">
    <property type="entry name" value="NAD(P)-binding Rossmann-fold domains"/>
    <property type="match status" value="1"/>
</dbReference>
<dbReference type="PANTHER" id="PTHR12126">
    <property type="entry name" value="NADH-UBIQUINONE OXIDOREDUCTASE 39 KDA SUBUNIT-RELATED"/>
    <property type="match status" value="1"/>
</dbReference>
<reference evidence="4" key="2">
    <citation type="journal article" date="2019" name="IMA Fungus">
        <title>Genome sequencing and comparison of five Tilletia species to identify candidate genes for the detection of regulated species infecting wheat.</title>
        <authorList>
            <person name="Nguyen H.D.T."/>
            <person name="Sultana T."/>
            <person name="Kesanakurti P."/>
            <person name="Hambleton S."/>
        </authorList>
    </citation>
    <scope>NUCLEOTIDE SEQUENCE</scope>
    <source>
        <strain evidence="4">DAOMC 238032</strain>
    </source>
</reference>
<accession>A0A177U8H1</accession>
<dbReference type="GO" id="GO:0005739">
    <property type="term" value="C:mitochondrion"/>
    <property type="evidence" value="ECO:0007669"/>
    <property type="project" value="TreeGrafter"/>
</dbReference>
<dbReference type="InterPro" id="IPR001509">
    <property type="entry name" value="Epimerase_deHydtase"/>
</dbReference>
<feature type="signal peptide" evidence="1">
    <location>
        <begin position="1"/>
        <end position="24"/>
    </location>
</feature>
<sequence length="406" mass="44668">MSSAAAAAAAAGLLLRAPARSAAAAAASSSSTSLPGALLTAGSRVSSRAAHDLVIKRKTGKPIIKSGPYGGGRSSVSGHVATVFGCTGFLGRYLVNRLAQRGTQVIIPYRDEEEKRHLKVLGDLGQVVPMEWDLRDDQQTEECLRHSDIVYNLVGRNYETKNFNFDDVHVKGAERIAQIAEAAGVSRFIHLSHLNADLNSKSAFYRTKAEGEVLVKRAFEGATIVRPGPVFGHEDRLLNSMASWPITWHVNYGRTKLRPVHSLDISLALELMMDAEETTIGQTFSLAGPKTQTVSELMNLIQSLTMTKLVRLGLNIPKPLLMTAAKVGDLAWWPMLSPDEVERRYIDDYADEPGTKSWADLGIVPDEVEEVAITYLRRYRDHLTFELPVERKTKMGKKQAGYRTVQ</sequence>
<keyword evidence="6" id="KW-1185">Reference proteome</keyword>
<dbReference type="GO" id="GO:0044877">
    <property type="term" value="F:protein-containing complex binding"/>
    <property type="evidence" value="ECO:0007669"/>
    <property type="project" value="TreeGrafter"/>
</dbReference>
<keyword evidence="1" id="KW-0732">Signal</keyword>
<name>A0A177U8H1_9BASI</name>
<evidence type="ECO:0000313" key="4">
    <source>
        <dbReference type="EMBL" id="KAE8256687.1"/>
    </source>
</evidence>
<evidence type="ECO:0000313" key="3">
    <source>
        <dbReference type="EMBL" id="CAD6900020.1"/>
    </source>
</evidence>
<feature type="domain" description="NAD-dependent epimerase/dehydratase" evidence="2">
    <location>
        <begin position="82"/>
        <end position="192"/>
    </location>
</feature>
<dbReference type="Pfam" id="PF01370">
    <property type="entry name" value="Epimerase"/>
    <property type="match status" value="1"/>
</dbReference>
<evidence type="ECO:0000256" key="1">
    <source>
        <dbReference type="SAM" id="SignalP"/>
    </source>
</evidence>
<reference evidence="3" key="3">
    <citation type="submission" date="2020-10" db="EMBL/GenBank/DDBJ databases">
        <authorList>
            <person name="Sedaghatjoo S."/>
        </authorList>
    </citation>
    <scope>NUCLEOTIDE SEQUENCE</scope>
    <source>
        <strain evidence="3">AZH3</strain>
    </source>
</reference>
<dbReference type="EMBL" id="CAJHJG010000260">
    <property type="protein sequence ID" value="CAD6900020.1"/>
    <property type="molecule type" value="Genomic_DNA"/>
</dbReference>
<reference evidence="4" key="1">
    <citation type="submission" date="2016-04" db="EMBL/GenBank/DDBJ databases">
        <authorList>
            <person name="Nguyen H.D."/>
            <person name="Kesanakurti P."/>
            <person name="Cullis J."/>
            <person name="Levesque C.A."/>
            <person name="Hambleton S."/>
        </authorList>
    </citation>
    <scope>NUCLEOTIDE SEQUENCE</scope>
    <source>
        <strain evidence="4">DAOMC 238032</strain>
    </source>
</reference>
<dbReference type="Proteomes" id="UP000077671">
    <property type="component" value="Unassembled WGS sequence"/>
</dbReference>
<dbReference type="Gene3D" id="3.40.50.720">
    <property type="entry name" value="NAD(P)-binding Rossmann-like Domain"/>
    <property type="match status" value="1"/>
</dbReference>
<organism evidence="4 5">
    <name type="scientific">Tilletia caries</name>
    <name type="common">wheat bunt fungus</name>
    <dbReference type="NCBI Taxonomy" id="13290"/>
    <lineage>
        <taxon>Eukaryota</taxon>
        <taxon>Fungi</taxon>
        <taxon>Dikarya</taxon>
        <taxon>Basidiomycota</taxon>
        <taxon>Ustilaginomycotina</taxon>
        <taxon>Exobasidiomycetes</taxon>
        <taxon>Tilletiales</taxon>
        <taxon>Tilletiaceae</taxon>
        <taxon>Tilletia</taxon>
    </lineage>
</organism>
<dbReference type="PANTHER" id="PTHR12126:SF11">
    <property type="entry name" value="NADH DEHYDROGENASE [UBIQUINONE] 1 ALPHA SUBCOMPLEX SUBUNIT 9, MITOCHONDRIAL"/>
    <property type="match status" value="1"/>
</dbReference>
<dbReference type="EMBL" id="LWDD02000783">
    <property type="protein sequence ID" value="KAE8256687.1"/>
    <property type="molecule type" value="Genomic_DNA"/>
</dbReference>